<sequence length="114" mass="13111">MWKGSETDLTSMNPKENNYLDAKSMKMKEKVKRRKLECNGINRNSGTIFDCRKDIKLNIALFTIDKLVVELSCRISALRFGFLRQLSSMPLHDIRGCVRKAVEAYPNDVNSELI</sequence>
<dbReference type="Proteomes" id="UP001159363">
    <property type="component" value="Chromosome 4"/>
</dbReference>
<evidence type="ECO:0000313" key="1">
    <source>
        <dbReference type="EMBL" id="KAJ8884474.1"/>
    </source>
</evidence>
<name>A0ABQ9HJH0_9NEOP</name>
<comment type="caution">
    <text evidence="1">The sequence shown here is derived from an EMBL/GenBank/DDBJ whole genome shotgun (WGS) entry which is preliminary data.</text>
</comment>
<accession>A0ABQ9HJH0</accession>
<keyword evidence="2" id="KW-1185">Reference proteome</keyword>
<gene>
    <name evidence="1" type="ORF">PR048_016331</name>
</gene>
<organism evidence="1 2">
    <name type="scientific">Dryococelus australis</name>
    <dbReference type="NCBI Taxonomy" id="614101"/>
    <lineage>
        <taxon>Eukaryota</taxon>
        <taxon>Metazoa</taxon>
        <taxon>Ecdysozoa</taxon>
        <taxon>Arthropoda</taxon>
        <taxon>Hexapoda</taxon>
        <taxon>Insecta</taxon>
        <taxon>Pterygota</taxon>
        <taxon>Neoptera</taxon>
        <taxon>Polyneoptera</taxon>
        <taxon>Phasmatodea</taxon>
        <taxon>Verophasmatodea</taxon>
        <taxon>Anareolatae</taxon>
        <taxon>Phasmatidae</taxon>
        <taxon>Eurycanthinae</taxon>
        <taxon>Dryococelus</taxon>
    </lineage>
</organism>
<evidence type="ECO:0000313" key="2">
    <source>
        <dbReference type="Proteomes" id="UP001159363"/>
    </source>
</evidence>
<protein>
    <submittedName>
        <fullName evidence="1">Uncharacterized protein</fullName>
    </submittedName>
</protein>
<dbReference type="EMBL" id="JARBHB010000005">
    <property type="protein sequence ID" value="KAJ8884474.1"/>
    <property type="molecule type" value="Genomic_DNA"/>
</dbReference>
<reference evidence="1 2" key="1">
    <citation type="submission" date="2023-02" db="EMBL/GenBank/DDBJ databases">
        <title>LHISI_Scaffold_Assembly.</title>
        <authorList>
            <person name="Stuart O.P."/>
            <person name="Cleave R."/>
            <person name="Magrath M.J.L."/>
            <person name="Mikheyev A.S."/>
        </authorList>
    </citation>
    <scope>NUCLEOTIDE SEQUENCE [LARGE SCALE GENOMIC DNA]</scope>
    <source>
        <strain evidence="1">Daus_M_001</strain>
        <tissue evidence="1">Leg muscle</tissue>
    </source>
</reference>
<proteinExistence type="predicted"/>